<reference evidence="1 2" key="2">
    <citation type="journal article" date="2022" name="Mol. Ecol. Resour.">
        <title>The genomes of chicory, endive, great burdock and yacon provide insights into Asteraceae paleo-polyploidization history and plant inulin production.</title>
        <authorList>
            <person name="Fan W."/>
            <person name="Wang S."/>
            <person name="Wang H."/>
            <person name="Wang A."/>
            <person name="Jiang F."/>
            <person name="Liu H."/>
            <person name="Zhao H."/>
            <person name="Xu D."/>
            <person name="Zhang Y."/>
        </authorList>
    </citation>
    <scope>NUCLEOTIDE SEQUENCE [LARGE SCALE GENOMIC DNA]</scope>
    <source>
        <strain evidence="2">cv. Punajuju</strain>
        <tissue evidence="1">Leaves</tissue>
    </source>
</reference>
<evidence type="ECO:0000313" key="2">
    <source>
        <dbReference type="Proteomes" id="UP001055811"/>
    </source>
</evidence>
<accession>A0ACB9H6N8</accession>
<gene>
    <name evidence="1" type="ORF">L2E82_04550</name>
</gene>
<reference evidence="2" key="1">
    <citation type="journal article" date="2022" name="Mol. Ecol. Resour.">
        <title>The genomes of chicory, endive, great burdock and yacon provide insights into Asteraceae palaeo-polyploidization history and plant inulin production.</title>
        <authorList>
            <person name="Fan W."/>
            <person name="Wang S."/>
            <person name="Wang H."/>
            <person name="Wang A."/>
            <person name="Jiang F."/>
            <person name="Liu H."/>
            <person name="Zhao H."/>
            <person name="Xu D."/>
            <person name="Zhang Y."/>
        </authorList>
    </citation>
    <scope>NUCLEOTIDE SEQUENCE [LARGE SCALE GENOMIC DNA]</scope>
    <source>
        <strain evidence="2">cv. Punajuju</strain>
    </source>
</reference>
<protein>
    <submittedName>
        <fullName evidence="1">Uncharacterized protein</fullName>
    </submittedName>
</protein>
<keyword evidence="2" id="KW-1185">Reference proteome</keyword>
<organism evidence="1 2">
    <name type="scientific">Cichorium intybus</name>
    <name type="common">Chicory</name>
    <dbReference type="NCBI Taxonomy" id="13427"/>
    <lineage>
        <taxon>Eukaryota</taxon>
        <taxon>Viridiplantae</taxon>
        <taxon>Streptophyta</taxon>
        <taxon>Embryophyta</taxon>
        <taxon>Tracheophyta</taxon>
        <taxon>Spermatophyta</taxon>
        <taxon>Magnoliopsida</taxon>
        <taxon>eudicotyledons</taxon>
        <taxon>Gunneridae</taxon>
        <taxon>Pentapetalae</taxon>
        <taxon>asterids</taxon>
        <taxon>campanulids</taxon>
        <taxon>Asterales</taxon>
        <taxon>Asteraceae</taxon>
        <taxon>Cichorioideae</taxon>
        <taxon>Cichorieae</taxon>
        <taxon>Cichoriinae</taxon>
        <taxon>Cichorium</taxon>
    </lineage>
</organism>
<proteinExistence type="predicted"/>
<evidence type="ECO:0000313" key="1">
    <source>
        <dbReference type="EMBL" id="KAI3791020.1"/>
    </source>
</evidence>
<comment type="caution">
    <text evidence="1">The sequence shown here is derived from an EMBL/GenBank/DDBJ whole genome shotgun (WGS) entry which is preliminary data.</text>
</comment>
<dbReference type="Proteomes" id="UP001055811">
    <property type="component" value="Linkage Group LG01"/>
</dbReference>
<sequence>MLMLHFPSPSLPVFDGAREVGGADEIDEIEGGKAVGEDGAREVGGSGGEANGASVGEEHVKEKSLVFSVDFSLITTIDPSSVFSSYICCFCIKKHGIVSGLSLSRHTLIREASMFRPEFPPQEYRVVFLKEDGKSEDSVESAIEPYNSFNGRSPTTSAMLYTVFIILKVISLSIKQFTEHGISKCDCGVEDESFGGFSIDIEKIIT</sequence>
<dbReference type="EMBL" id="CM042009">
    <property type="protein sequence ID" value="KAI3791020.1"/>
    <property type="molecule type" value="Genomic_DNA"/>
</dbReference>
<name>A0ACB9H6N8_CICIN</name>